<accession>X1CBD2</accession>
<reference evidence="1" key="1">
    <citation type="journal article" date="2014" name="Front. Microbiol.">
        <title>High frequency of phylogenetically diverse reductive dehalogenase-homologous genes in deep subseafloor sedimentary metagenomes.</title>
        <authorList>
            <person name="Kawai M."/>
            <person name="Futagami T."/>
            <person name="Toyoda A."/>
            <person name="Takaki Y."/>
            <person name="Nishi S."/>
            <person name="Hori S."/>
            <person name="Arai W."/>
            <person name="Tsubouchi T."/>
            <person name="Morono Y."/>
            <person name="Uchiyama I."/>
            <person name="Ito T."/>
            <person name="Fujiyama A."/>
            <person name="Inagaki F."/>
            <person name="Takami H."/>
        </authorList>
    </citation>
    <scope>NUCLEOTIDE SEQUENCE</scope>
    <source>
        <strain evidence="1">Expedition CK06-06</strain>
    </source>
</reference>
<proteinExistence type="predicted"/>
<comment type="caution">
    <text evidence="1">The sequence shown here is derived from an EMBL/GenBank/DDBJ whole genome shotgun (WGS) entry which is preliminary data.</text>
</comment>
<evidence type="ECO:0000313" key="1">
    <source>
        <dbReference type="EMBL" id="GAG93638.1"/>
    </source>
</evidence>
<organism evidence="1">
    <name type="scientific">marine sediment metagenome</name>
    <dbReference type="NCBI Taxonomy" id="412755"/>
    <lineage>
        <taxon>unclassified sequences</taxon>
        <taxon>metagenomes</taxon>
        <taxon>ecological metagenomes</taxon>
    </lineage>
</organism>
<name>X1CBD2_9ZZZZ</name>
<protein>
    <submittedName>
        <fullName evidence="1">Uncharacterized protein</fullName>
    </submittedName>
</protein>
<gene>
    <name evidence="1" type="ORF">S01H4_44751</name>
</gene>
<dbReference type="EMBL" id="BART01024847">
    <property type="protein sequence ID" value="GAG93638.1"/>
    <property type="molecule type" value="Genomic_DNA"/>
</dbReference>
<sequence>TTTYPSLYKTPLRVAPYFYGVPKKVSPFVYPYRLPKKTPYVPPYVSPKRVLGFPPYKPPKKEEAIPYITTPTKGKPYAPITKPYKPAAPYKPPIVTPYSPVLTETIPPEIIPPIFRPRIKKKKRIVKEKDRGWDIYGKKVGSKRYIKSNVVPIKYKLARSLGAEDIDKSLSTNFYVKQTNKKAQKPVRKIQKDYFEKNIKKFRDYKFRTVKGIRKKFPMEKKIN</sequence>
<dbReference type="AlphaFoldDB" id="X1CBD2"/>
<feature type="non-terminal residue" evidence="1">
    <location>
        <position position="1"/>
    </location>
</feature>